<dbReference type="EMBL" id="JBHTAC010000043">
    <property type="protein sequence ID" value="MFC7246698.1"/>
    <property type="molecule type" value="Genomic_DNA"/>
</dbReference>
<dbReference type="RefSeq" id="WP_376809494.1">
    <property type="nucleotide sequence ID" value="NZ_JBHTAC010000043.1"/>
</dbReference>
<accession>A0ABW2H5R6</accession>
<evidence type="ECO:0000313" key="3">
    <source>
        <dbReference type="Proteomes" id="UP001596392"/>
    </source>
</evidence>
<evidence type="ECO:0000313" key="2">
    <source>
        <dbReference type="EMBL" id="MFC7246698.1"/>
    </source>
</evidence>
<feature type="region of interest" description="Disordered" evidence="1">
    <location>
        <begin position="81"/>
        <end position="100"/>
    </location>
</feature>
<keyword evidence="3" id="KW-1185">Reference proteome</keyword>
<comment type="caution">
    <text evidence="2">The sequence shown here is derived from an EMBL/GenBank/DDBJ whole genome shotgun (WGS) entry which is preliminary data.</text>
</comment>
<gene>
    <name evidence="2" type="ORF">ACFQO7_29810</name>
</gene>
<protein>
    <submittedName>
        <fullName evidence="2">Uncharacterized protein</fullName>
    </submittedName>
</protein>
<dbReference type="Proteomes" id="UP001596392">
    <property type="component" value="Unassembled WGS sequence"/>
</dbReference>
<proteinExistence type="predicted"/>
<evidence type="ECO:0000256" key="1">
    <source>
        <dbReference type="SAM" id="MobiDB-lite"/>
    </source>
</evidence>
<sequence length="100" mass="11088">MSADNLLPARSDMSALTEMTHAAMVARWQQGLVTPMSSTINTIAKTDGSWWTESQGAWQRVPQAERNDRLDYHHERFGSVCQARGPAGTDSPWGLVNRGM</sequence>
<name>A0ABW2H5R6_9ACTN</name>
<organism evidence="2 3">
    <name type="scientific">Catellatospora aurea</name>
    <dbReference type="NCBI Taxonomy" id="1337874"/>
    <lineage>
        <taxon>Bacteria</taxon>
        <taxon>Bacillati</taxon>
        <taxon>Actinomycetota</taxon>
        <taxon>Actinomycetes</taxon>
        <taxon>Micromonosporales</taxon>
        <taxon>Micromonosporaceae</taxon>
        <taxon>Catellatospora</taxon>
    </lineage>
</organism>
<reference evidence="3" key="1">
    <citation type="journal article" date="2019" name="Int. J. Syst. Evol. Microbiol.">
        <title>The Global Catalogue of Microorganisms (GCM) 10K type strain sequencing project: providing services to taxonomists for standard genome sequencing and annotation.</title>
        <authorList>
            <consortium name="The Broad Institute Genomics Platform"/>
            <consortium name="The Broad Institute Genome Sequencing Center for Infectious Disease"/>
            <person name="Wu L."/>
            <person name="Ma J."/>
        </authorList>
    </citation>
    <scope>NUCLEOTIDE SEQUENCE [LARGE SCALE GENOMIC DNA]</scope>
    <source>
        <strain evidence="3">CGMCC 1.9106</strain>
    </source>
</reference>